<feature type="compositionally biased region" description="Basic and acidic residues" evidence="1">
    <location>
        <begin position="129"/>
        <end position="141"/>
    </location>
</feature>
<organism evidence="3">
    <name type="scientific">Ooceraea biroi</name>
    <name type="common">Clonal raider ant</name>
    <name type="synonym">Cerapachys biroi</name>
    <dbReference type="NCBI Taxonomy" id="2015173"/>
    <lineage>
        <taxon>Eukaryota</taxon>
        <taxon>Metazoa</taxon>
        <taxon>Ecdysozoa</taxon>
        <taxon>Arthropoda</taxon>
        <taxon>Hexapoda</taxon>
        <taxon>Insecta</taxon>
        <taxon>Pterygota</taxon>
        <taxon>Neoptera</taxon>
        <taxon>Endopterygota</taxon>
        <taxon>Hymenoptera</taxon>
        <taxon>Apocrita</taxon>
        <taxon>Aculeata</taxon>
        <taxon>Formicoidea</taxon>
        <taxon>Formicidae</taxon>
        <taxon>Dorylinae</taxon>
        <taxon>Ooceraea</taxon>
    </lineage>
</organism>
<dbReference type="GO" id="GO:0035861">
    <property type="term" value="C:site of double-strand break"/>
    <property type="evidence" value="ECO:0007669"/>
    <property type="project" value="TreeGrafter"/>
</dbReference>
<sequence>MREGPYLRAYAASAGCRYRDMGKLKFYDDTADDCMRPRRGTTMEKSKIRVIYEYEFRRGTTVSETARNINAVFGEGSTTKATVGNWFKNFRDGDFSLANEPRGRPKTKLLAYAVDVHGLVPGSPCTSRQRYEERERQRQEARNGVAVQGVGPPSSSAREEMDMGMGVKGRAGGGEKERESQGSIVTQFLKIINSSVLLKPFTREFYVIFLRLPWVLHIAGVDTRCDYLDARCEMNQQLSSRNPKETTDFLRVSQRSIACRNTLRIFVANSLDVQRDAVGISTRNRSERIP</sequence>
<evidence type="ECO:0000313" key="3">
    <source>
        <dbReference type="EMBL" id="RLU26158.1"/>
    </source>
</evidence>
<name>A0A3L8E2E6_OOCBI</name>
<comment type="caution">
    <text evidence="3">The sequence shown here is derived from an EMBL/GenBank/DDBJ whole genome shotgun (WGS) entry which is preliminary data.</text>
</comment>
<dbReference type="GO" id="GO:0003697">
    <property type="term" value="F:single-stranded DNA binding"/>
    <property type="evidence" value="ECO:0007669"/>
    <property type="project" value="TreeGrafter"/>
</dbReference>
<dbReference type="PANTHER" id="PTHR46060">
    <property type="entry name" value="MARINER MOS1 TRANSPOSASE-LIKE PROTEIN"/>
    <property type="match status" value="1"/>
</dbReference>
<dbReference type="GO" id="GO:0000793">
    <property type="term" value="C:condensed chromosome"/>
    <property type="evidence" value="ECO:0007669"/>
    <property type="project" value="TreeGrafter"/>
</dbReference>
<dbReference type="PANTHER" id="PTHR46060:SF2">
    <property type="entry name" value="HISTONE-LYSINE N-METHYLTRANSFERASE SETMAR"/>
    <property type="match status" value="1"/>
</dbReference>
<dbReference type="Proteomes" id="UP000279307">
    <property type="component" value="Chromosome 2"/>
</dbReference>
<dbReference type="GO" id="GO:0000014">
    <property type="term" value="F:single-stranded DNA endodeoxyribonuclease activity"/>
    <property type="evidence" value="ECO:0007669"/>
    <property type="project" value="TreeGrafter"/>
</dbReference>
<dbReference type="GO" id="GO:0046975">
    <property type="term" value="F:histone H3K36 methyltransferase activity"/>
    <property type="evidence" value="ECO:0007669"/>
    <property type="project" value="TreeGrafter"/>
</dbReference>
<dbReference type="InterPro" id="IPR041426">
    <property type="entry name" value="Mos1_HTH"/>
</dbReference>
<feature type="domain" description="Mos1 transposase HTH" evidence="2">
    <location>
        <begin position="45"/>
        <end position="94"/>
    </location>
</feature>
<dbReference type="Pfam" id="PF17906">
    <property type="entry name" value="HTH_48"/>
    <property type="match status" value="1"/>
</dbReference>
<accession>A0A3L8E2E6</accession>
<dbReference type="GO" id="GO:0042800">
    <property type="term" value="F:histone H3K4 methyltransferase activity"/>
    <property type="evidence" value="ECO:0007669"/>
    <property type="project" value="TreeGrafter"/>
</dbReference>
<dbReference type="GO" id="GO:0015074">
    <property type="term" value="P:DNA integration"/>
    <property type="evidence" value="ECO:0007669"/>
    <property type="project" value="TreeGrafter"/>
</dbReference>
<dbReference type="GO" id="GO:0000729">
    <property type="term" value="P:DNA double-strand break processing"/>
    <property type="evidence" value="ECO:0007669"/>
    <property type="project" value="TreeGrafter"/>
</dbReference>
<gene>
    <name evidence="3" type="ORF">DMN91_002324</name>
</gene>
<dbReference type="GO" id="GO:0031297">
    <property type="term" value="P:replication fork processing"/>
    <property type="evidence" value="ECO:0007669"/>
    <property type="project" value="TreeGrafter"/>
</dbReference>
<proteinExistence type="predicted"/>
<dbReference type="GO" id="GO:0044547">
    <property type="term" value="F:DNA topoisomerase binding"/>
    <property type="evidence" value="ECO:0007669"/>
    <property type="project" value="TreeGrafter"/>
</dbReference>
<evidence type="ECO:0000256" key="1">
    <source>
        <dbReference type="SAM" id="MobiDB-lite"/>
    </source>
</evidence>
<dbReference type="GO" id="GO:0003690">
    <property type="term" value="F:double-stranded DNA binding"/>
    <property type="evidence" value="ECO:0007669"/>
    <property type="project" value="TreeGrafter"/>
</dbReference>
<reference evidence="3" key="2">
    <citation type="submission" date="2018-07" db="EMBL/GenBank/DDBJ databases">
        <authorList>
            <person name="Mckenzie S.K."/>
            <person name="Kronauer D.J.C."/>
        </authorList>
    </citation>
    <scope>NUCLEOTIDE SEQUENCE</scope>
    <source>
        <strain evidence="3">Clonal line C1</strain>
    </source>
</reference>
<reference evidence="3" key="1">
    <citation type="journal article" date="2018" name="Genome Res.">
        <title>The genomic architecture and molecular evolution of ant odorant receptors.</title>
        <authorList>
            <person name="McKenzie S.K."/>
            <person name="Kronauer D.J.C."/>
        </authorList>
    </citation>
    <scope>NUCLEOTIDE SEQUENCE [LARGE SCALE GENOMIC DNA]</scope>
    <source>
        <strain evidence="3">Clonal line C1</strain>
    </source>
</reference>
<evidence type="ECO:0000259" key="2">
    <source>
        <dbReference type="Pfam" id="PF17906"/>
    </source>
</evidence>
<dbReference type="GO" id="GO:0044774">
    <property type="term" value="P:mitotic DNA integrity checkpoint signaling"/>
    <property type="evidence" value="ECO:0007669"/>
    <property type="project" value="TreeGrafter"/>
</dbReference>
<dbReference type="EMBL" id="QOIP01000002">
    <property type="protein sequence ID" value="RLU26158.1"/>
    <property type="molecule type" value="Genomic_DNA"/>
</dbReference>
<dbReference type="Gene3D" id="1.10.10.1450">
    <property type="match status" value="1"/>
</dbReference>
<dbReference type="InterPro" id="IPR052709">
    <property type="entry name" value="Transposase-MT_Hybrid"/>
</dbReference>
<dbReference type="GO" id="GO:0006303">
    <property type="term" value="P:double-strand break repair via nonhomologous end joining"/>
    <property type="evidence" value="ECO:0007669"/>
    <property type="project" value="TreeGrafter"/>
</dbReference>
<feature type="region of interest" description="Disordered" evidence="1">
    <location>
        <begin position="124"/>
        <end position="179"/>
    </location>
</feature>
<dbReference type="AlphaFoldDB" id="A0A3L8E2E6"/>
<dbReference type="GO" id="GO:0005634">
    <property type="term" value="C:nucleus"/>
    <property type="evidence" value="ECO:0007669"/>
    <property type="project" value="TreeGrafter"/>
</dbReference>
<protein>
    <recommendedName>
        <fullName evidence="2">Mos1 transposase HTH domain-containing protein</fullName>
    </recommendedName>
</protein>